<reference evidence="1 2" key="1">
    <citation type="submission" date="2020-11" db="EMBL/GenBank/DDBJ databases">
        <title>A novel isolate from a Black sea contaminated sediment with potential to produce alkanes: Plantactinospora alkalitolerans sp. nov.</title>
        <authorList>
            <person name="Carro L."/>
            <person name="Veyisoglu A."/>
            <person name="Guven K."/>
            <person name="Schumann P."/>
            <person name="Klenk H.-P."/>
            <person name="Sahin N."/>
        </authorList>
    </citation>
    <scope>NUCLEOTIDE SEQUENCE [LARGE SCALE GENOMIC DNA]</scope>
    <source>
        <strain evidence="1 2">S1510</strain>
    </source>
</reference>
<proteinExistence type="predicted"/>
<protein>
    <submittedName>
        <fullName evidence="1">Uncharacterized protein</fullName>
    </submittedName>
</protein>
<gene>
    <name evidence="1" type="ORF">I0C86_42480</name>
</gene>
<name>A0ABS0HBF0_9ACTN</name>
<sequence>MADILRGLLRQHGLDPNRVENPELAWRVFWAFLAIEIDGLESEPDSNADGFDVSWGRYSWSDELPTLSFNRHLMVDEARPDWYQPERWRLSFDMVFPDLPAFADVGELNTQSSGIYYERPGSGMDDAVREALWEVERYPALQALWTSTPLWSVIGFGSRHPRVGDVGAFDAQQQVAYLEWRARYG</sequence>
<organism evidence="1 2">
    <name type="scientific">Plantactinospora alkalitolerans</name>
    <dbReference type="NCBI Taxonomy" id="2789879"/>
    <lineage>
        <taxon>Bacteria</taxon>
        <taxon>Bacillati</taxon>
        <taxon>Actinomycetota</taxon>
        <taxon>Actinomycetes</taxon>
        <taxon>Micromonosporales</taxon>
        <taxon>Micromonosporaceae</taxon>
        <taxon>Plantactinospora</taxon>
    </lineage>
</organism>
<keyword evidence="2" id="KW-1185">Reference proteome</keyword>
<evidence type="ECO:0000313" key="1">
    <source>
        <dbReference type="EMBL" id="MBF9135518.1"/>
    </source>
</evidence>
<evidence type="ECO:0000313" key="2">
    <source>
        <dbReference type="Proteomes" id="UP000638560"/>
    </source>
</evidence>
<comment type="caution">
    <text evidence="1">The sequence shown here is derived from an EMBL/GenBank/DDBJ whole genome shotgun (WGS) entry which is preliminary data.</text>
</comment>
<accession>A0ABS0HBF0</accession>
<dbReference type="Proteomes" id="UP000638560">
    <property type="component" value="Unassembled WGS sequence"/>
</dbReference>
<dbReference type="RefSeq" id="WP_196206972.1">
    <property type="nucleotide sequence ID" value="NZ_JADPUN010000437.1"/>
</dbReference>
<dbReference type="EMBL" id="JADPUN010000437">
    <property type="protein sequence ID" value="MBF9135518.1"/>
    <property type="molecule type" value="Genomic_DNA"/>
</dbReference>